<feature type="region of interest" description="Disordered" evidence="1">
    <location>
        <begin position="23"/>
        <end position="64"/>
    </location>
</feature>
<feature type="compositionally biased region" description="Basic and acidic residues" evidence="1">
    <location>
        <begin position="49"/>
        <end position="62"/>
    </location>
</feature>
<sequence length="266" mass="30420">MGAERFGRSIKLQKVDDGAATEITTEELNQSKSKARRHIPQYKTTNQRMDQKQLPKDSKPADILDLPPVPSAADSRVDFSENQKQKYQGAAMCEDEWRIRGELETEIERDLEQEIKDGIYHLAFKLHRLYQHKRERNAEDISESGGKQNDKTLSEVNISIKMEGGTRIEIKETKKDQPLRPRTRSSRSKDVKGMLGSKRFDWANSLRAGADPAILNRRSERSYQAKVSSNDPQLENTRRNLAATGSVLRKGNMGVNNKLLELGWKW</sequence>
<feature type="region of interest" description="Disordered" evidence="1">
    <location>
        <begin position="171"/>
        <end position="191"/>
    </location>
</feature>
<dbReference type="EMBL" id="JBBPBM010000004">
    <property type="protein sequence ID" value="KAK8586661.1"/>
    <property type="molecule type" value="Genomic_DNA"/>
</dbReference>
<evidence type="ECO:0000313" key="3">
    <source>
        <dbReference type="Proteomes" id="UP001472677"/>
    </source>
</evidence>
<comment type="caution">
    <text evidence="2">The sequence shown here is derived from an EMBL/GenBank/DDBJ whole genome shotgun (WGS) entry which is preliminary data.</text>
</comment>
<dbReference type="Proteomes" id="UP001472677">
    <property type="component" value="Unassembled WGS sequence"/>
</dbReference>
<gene>
    <name evidence="2" type="ORF">V6N12_021190</name>
</gene>
<accession>A0ABR2FR21</accession>
<proteinExistence type="predicted"/>
<evidence type="ECO:0000256" key="1">
    <source>
        <dbReference type="SAM" id="MobiDB-lite"/>
    </source>
</evidence>
<reference evidence="2 3" key="1">
    <citation type="journal article" date="2024" name="G3 (Bethesda)">
        <title>Genome assembly of Hibiscus sabdariffa L. provides insights into metabolisms of medicinal natural products.</title>
        <authorList>
            <person name="Kim T."/>
        </authorList>
    </citation>
    <scope>NUCLEOTIDE SEQUENCE [LARGE SCALE GENOMIC DNA]</scope>
    <source>
        <strain evidence="2">TK-2024</strain>
        <tissue evidence="2">Old leaves</tissue>
    </source>
</reference>
<keyword evidence="3" id="KW-1185">Reference proteome</keyword>
<feature type="compositionally biased region" description="Polar residues" evidence="1">
    <location>
        <begin position="23"/>
        <end position="32"/>
    </location>
</feature>
<organism evidence="2 3">
    <name type="scientific">Hibiscus sabdariffa</name>
    <name type="common">roselle</name>
    <dbReference type="NCBI Taxonomy" id="183260"/>
    <lineage>
        <taxon>Eukaryota</taxon>
        <taxon>Viridiplantae</taxon>
        <taxon>Streptophyta</taxon>
        <taxon>Embryophyta</taxon>
        <taxon>Tracheophyta</taxon>
        <taxon>Spermatophyta</taxon>
        <taxon>Magnoliopsida</taxon>
        <taxon>eudicotyledons</taxon>
        <taxon>Gunneridae</taxon>
        <taxon>Pentapetalae</taxon>
        <taxon>rosids</taxon>
        <taxon>malvids</taxon>
        <taxon>Malvales</taxon>
        <taxon>Malvaceae</taxon>
        <taxon>Malvoideae</taxon>
        <taxon>Hibiscus</taxon>
    </lineage>
</organism>
<evidence type="ECO:0000313" key="2">
    <source>
        <dbReference type="EMBL" id="KAK8586661.1"/>
    </source>
</evidence>
<name>A0ABR2FR21_9ROSI</name>
<protein>
    <submittedName>
        <fullName evidence="2">Uncharacterized protein</fullName>
    </submittedName>
</protein>